<protein>
    <submittedName>
        <fullName evidence="7">Protein RADIALIS-like 3</fullName>
    </submittedName>
</protein>
<dbReference type="AlphaFoldDB" id="A0A8J8XCF1"/>
<dbReference type="Gene3D" id="1.10.10.60">
    <property type="entry name" value="Homeodomain-like"/>
    <property type="match status" value="1"/>
</dbReference>
<proteinExistence type="predicted"/>
<comment type="subcellular location">
    <subcellularLocation>
        <location evidence="1">Nucleus</location>
    </subcellularLocation>
</comment>
<evidence type="ECO:0000259" key="6">
    <source>
        <dbReference type="PROSITE" id="PS50090"/>
    </source>
</evidence>
<dbReference type="PANTHER" id="PTHR43952">
    <property type="entry name" value="MYB FAMILY TRANSCRIPTION FACTOR-RELATED"/>
    <property type="match status" value="1"/>
</dbReference>
<dbReference type="GO" id="GO:0005634">
    <property type="term" value="C:nucleus"/>
    <property type="evidence" value="ECO:0007669"/>
    <property type="project" value="UniProtKB-SubCell"/>
</dbReference>
<dbReference type="GO" id="GO:0003700">
    <property type="term" value="F:DNA-binding transcription factor activity"/>
    <property type="evidence" value="ECO:0007669"/>
    <property type="project" value="InterPro"/>
</dbReference>
<evidence type="ECO:0000256" key="2">
    <source>
        <dbReference type="ARBA" id="ARBA00023015"/>
    </source>
</evidence>
<evidence type="ECO:0000256" key="5">
    <source>
        <dbReference type="SAM" id="MobiDB-lite"/>
    </source>
</evidence>
<dbReference type="Pfam" id="PF23082">
    <property type="entry name" value="Myb_DNA-binding_2"/>
    <property type="match status" value="1"/>
</dbReference>
<feature type="region of interest" description="Disordered" evidence="5">
    <location>
        <begin position="56"/>
        <end position="97"/>
    </location>
</feature>
<reference evidence="7" key="1">
    <citation type="journal article" date="2018" name="Nat. Genet.">
        <title>Extensive intraspecific gene order and gene structural variations between Mo17 and other maize genomes.</title>
        <authorList>
            <person name="Sun S."/>
            <person name="Zhou Y."/>
            <person name="Chen J."/>
            <person name="Shi J."/>
            <person name="Zhao H."/>
            <person name="Zhao H."/>
            <person name="Song W."/>
            <person name="Zhang M."/>
            <person name="Cui Y."/>
            <person name="Dong X."/>
            <person name="Liu H."/>
            <person name="Ma X."/>
            <person name="Jiao Y."/>
            <person name="Wang B."/>
            <person name="Wei X."/>
            <person name="Stein J.C."/>
            <person name="Glaubitz J.C."/>
            <person name="Lu F."/>
            <person name="Yu G."/>
            <person name="Liang C."/>
            <person name="Fengler K."/>
            <person name="Li B."/>
            <person name="Rafalski A."/>
            <person name="Schnable P.S."/>
            <person name="Ware D.H."/>
            <person name="Buckler E.S."/>
            <person name="Lai J."/>
        </authorList>
    </citation>
    <scope>NUCLEOTIDE SEQUENCE [LARGE SCALE GENOMIC DNA]</scope>
    <source>
        <tissue evidence="7">Seedling</tissue>
    </source>
</reference>
<dbReference type="InterPro" id="IPR009057">
    <property type="entry name" value="Homeodomain-like_sf"/>
</dbReference>
<evidence type="ECO:0000313" key="7">
    <source>
        <dbReference type="EMBL" id="PWZ05540.1"/>
    </source>
</evidence>
<dbReference type="Proteomes" id="UP000251960">
    <property type="component" value="Chromosome 9"/>
</dbReference>
<name>A0A8J8XCF1_MAIZE</name>
<dbReference type="InterPro" id="IPR001005">
    <property type="entry name" value="SANT/Myb"/>
</dbReference>
<dbReference type="OrthoDB" id="118550at2759"/>
<dbReference type="PANTHER" id="PTHR43952:SF17">
    <property type="entry name" value="PROTEIN RADIALIS-LIKE 3"/>
    <property type="match status" value="1"/>
</dbReference>
<dbReference type="SUPFAM" id="SSF46689">
    <property type="entry name" value="Homeodomain-like"/>
    <property type="match status" value="1"/>
</dbReference>
<dbReference type="EMBL" id="NCVQ01000010">
    <property type="protein sequence ID" value="PWZ05540.1"/>
    <property type="molecule type" value="Genomic_DNA"/>
</dbReference>
<dbReference type="HOGENOM" id="CLU_137624_2_2_1"/>
<comment type="caution">
    <text evidence="7">The sequence shown here is derived from an EMBL/GenBank/DDBJ whole genome shotgun (WGS) entry which is preliminary data.</text>
</comment>
<evidence type="ECO:0000256" key="4">
    <source>
        <dbReference type="ARBA" id="ARBA00023242"/>
    </source>
</evidence>
<sequence length="97" mass="10318">MSSWTYCENALFERALATYDRDTPRRWELVAAAVGGGKTAEDARRHYAHLVLDVGDIESGGYDNPNPRGPAPTNSGGASISGNGNNRGGGRANRPQT</sequence>
<feature type="domain" description="Myb-like" evidence="6">
    <location>
        <begin position="1"/>
        <end position="51"/>
    </location>
</feature>
<feature type="compositionally biased region" description="Low complexity" evidence="5">
    <location>
        <begin position="74"/>
        <end position="84"/>
    </location>
</feature>
<keyword evidence="2" id="KW-0805">Transcription regulation</keyword>
<dbReference type="InterPro" id="IPR044636">
    <property type="entry name" value="RADIALIS-like"/>
</dbReference>
<dbReference type="PROSITE" id="PS50090">
    <property type="entry name" value="MYB_LIKE"/>
    <property type="match status" value="1"/>
</dbReference>
<dbReference type="SMR" id="A0A8J8XCF1"/>
<dbReference type="FunFam" id="1.10.10.60:FF:000154">
    <property type="entry name" value="Transcription factor SRM1"/>
    <property type="match status" value="1"/>
</dbReference>
<gene>
    <name evidence="7" type="primary">RL3_0</name>
    <name evidence="7" type="ORF">Zm00014a_040608</name>
</gene>
<evidence type="ECO:0000256" key="1">
    <source>
        <dbReference type="ARBA" id="ARBA00004123"/>
    </source>
</evidence>
<keyword evidence="3" id="KW-0804">Transcription</keyword>
<keyword evidence="4" id="KW-0539">Nucleus</keyword>
<accession>A0A8J8XCF1</accession>
<evidence type="ECO:0000256" key="3">
    <source>
        <dbReference type="ARBA" id="ARBA00023163"/>
    </source>
</evidence>
<dbReference type="KEGG" id="zma:103639349"/>
<dbReference type="OMA" id="WTYCENA"/>
<organism evidence="7">
    <name type="scientific">Zea mays</name>
    <name type="common">Maize</name>
    <dbReference type="NCBI Taxonomy" id="4577"/>
    <lineage>
        <taxon>Eukaryota</taxon>
        <taxon>Viridiplantae</taxon>
        <taxon>Streptophyta</taxon>
        <taxon>Embryophyta</taxon>
        <taxon>Tracheophyta</taxon>
        <taxon>Spermatophyta</taxon>
        <taxon>Magnoliopsida</taxon>
        <taxon>Liliopsida</taxon>
        <taxon>Poales</taxon>
        <taxon>Poaceae</taxon>
        <taxon>PACMAD clade</taxon>
        <taxon>Panicoideae</taxon>
        <taxon>Andropogonodae</taxon>
        <taxon>Andropogoneae</taxon>
        <taxon>Tripsacinae</taxon>
        <taxon>Zea</taxon>
    </lineage>
</organism>